<name>A0ABR1R5S3_9PEZI</name>
<keyword evidence="2" id="KW-1185">Reference proteome</keyword>
<dbReference type="EMBL" id="JAQQWI010000018">
    <property type="protein sequence ID" value="KAK8001087.1"/>
    <property type="molecule type" value="Genomic_DNA"/>
</dbReference>
<accession>A0ABR1R5S3</accession>
<evidence type="ECO:0000313" key="2">
    <source>
        <dbReference type="Proteomes" id="UP001396898"/>
    </source>
</evidence>
<reference evidence="1 2" key="1">
    <citation type="submission" date="2023-01" db="EMBL/GenBank/DDBJ databases">
        <title>Analysis of 21 Apiospora genomes using comparative genomics revels a genus with tremendous synthesis potential of carbohydrate active enzymes and secondary metabolites.</title>
        <authorList>
            <person name="Sorensen T."/>
        </authorList>
    </citation>
    <scope>NUCLEOTIDE SEQUENCE [LARGE SCALE GENOMIC DNA]</scope>
    <source>
        <strain evidence="1 2">CBS 20057</strain>
    </source>
</reference>
<evidence type="ECO:0000313" key="1">
    <source>
        <dbReference type="EMBL" id="KAK8001087.1"/>
    </source>
</evidence>
<gene>
    <name evidence="1" type="ORF">PG991_013309</name>
</gene>
<comment type="caution">
    <text evidence="1">The sequence shown here is derived from an EMBL/GenBank/DDBJ whole genome shotgun (WGS) entry which is preliminary data.</text>
</comment>
<proteinExistence type="predicted"/>
<dbReference type="Proteomes" id="UP001396898">
    <property type="component" value="Unassembled WGS sequence"/>
</dbReference>
<sequence length="122" mass="14013">MCFYRQIYYDCPEKHLHSSVGKLCLTPYQCGSWRRHDPDRLERLYLQETCWPKLCPKCHPPFGSGGGSSDKVTDNGEGWSMEPSEALVQELRLAKRAMLVPRRVASIRKGDGLEICIRMKLV</sequence>
<protein>
    <submittedName>
        <fullName evidence="1">Uncharacterized protein</fullName>
    </submittedName>
</protein>
<organism evidence="1 2">
    <name type="scientific">Apiospora marii</name>
    <dbReference type="NCBI Taxonomy" id="335849"/>
    <lineage>
        <taxon>Eukaryota</taxon>
        <taxon>Fungi</taxon>
        <taxon>Dikarya</taxon>
        <taxon>Ascomycota</taxon>
        <taxon>Pezizomycotina</taxon>
        <taxon>Sordariomycetes</taxon>
        <taxon>Xylariomycetidae</taxon>
        <taxon>Amphisphaeriales</taxon>
        <taxon>Apiosporaceae</taxon>
        <taxon>Apiospora</taxon>
    </lineage>
</organism>